<feature type="transmembrane region" description="Helical" evidence="6">
    <location>
        <begin position="268"/>
        <end position="289"/>
    </location>
</feature>
<evidence type="ECO:0000259" key="7">
    <source>
        <dbReference type="Pfam" id="PF00361"/>
    </source>
</evidence>
<feature type="transmembrane region" description="Helical" evidence="6">
    <location>
        <begin position="117"/>
        <end position="134"/>
    </location>
</feature>
<dbReference type="Pfam" id="PF00662">
    <property type="entry name" value="Proton_antipo_N"/>
    <property type="match status" value="1"/>
</dbReference>
<dbReference type="GO" id="GO:0003954">
    <property type="term" value="F:NADH dehydrogenase activity"/>
    <property type="evidence" value="ECO:0007669"/>
    <property type="project" value="TreeGrafter"/>
</dbReference>
<dbReference type="InterPro" id="IPR018393">
    <property type="entry name" value="NADHpl_OxRdtase_5_subgr"/>
</dbReference>
<dbReference type="PANTHER" id="PTHR42829">
    <property type="entry name" value="NADH-UBIQUINONE OXIDOREDUCTASE CHAIN 5"/>
    <property type="match status" value="1"/>
</dbReference>
<feature type="transmembrane region" description="Helical" evidence="6">
    <location>
        <begin position="86"/>
        <end position="105"/>
    </location>
</feature>
<keyword evidence="4 6" id="KW-0472">Membrane</keyword>
<dbReference type="PRINTS" id="PR01434">
    <property type="entry name" value="NADHDHGNASE5"/>
</dbReference>
<protein>
    <submittedName>
        <fullName evidence="9">NADH-quinone oxidoreductase subunit L</fullName>
    </submittedName>
</protein>
<feature type="transmembrane region" description="Helical" evidence="6">
    <location>
        <begin position="371"/>
        <end position="394"/>
    </location>
</feature>
<dbReference type="InterPro" id="IPR001750">
    <property type="entry name" value="ND/Mrp_TM"/>
</dbReference>
<feature type="transmembrane region" description="Helical" evidence="6">
    <location>
        <begin position="321"/>
        <end position="345"/>
    </location>
</feature>
<feature type="domain" description="NADH:quinone oxidoreductase/Mrp antiporter transmembrane" evidence="7">
    <location>
        <begin position="136"/>
        <end position="419"/>
    </location>
</feature>
<dbReference type="GO" id="GO:0015990">
    <property type="term" value="P:electron transport coupled proton transport"/>
    <property type="evidence" value="ECO:0007669"/>
    <property type="project" value="TreeGrafter"/>
</dbReference>
<keyword evidence="3 6" id="KW-1133">Transmembrane helix</keyword>
<reference evidence="9 10" key="1">
    <citation type="submission" date="2020-03" db="EMBL/GenBank/DDBJ databases">
        <title>Genomic Encyclopedia of Type Strains, Phase IV (KMG-IV): sequencing the most valuable type-strain genomes for metagenomic binning, comparative biology and taxonomic classification.</title>
        <authorList>
            <person name="Goeker M."/>
        </authorList>
    </citation>
    <scope>NUCLEOTIDE SEQUENCE [LARGE SCALE GENOMIC DNA]</scope>
    <source>
        <strain evidence="9 10">DSM 5718</strain>
    </source>
</reference>
<evidence type="ECO:0000256" key="5">
    <source>
        <dbReference type="RuleBase" id="RU000320"/>
    </source>
</evidence>
<keyword evidence="2 5" id="KW-0812">Transmembrane</keyword>
<dbReference type="Gene3D" id="1.20.5.2700">
    <property type="match status" value="1"/>
</dbReference>
<evidence type="ECO:0000256" key="3">
    <source>
        <dbReference type="ARBA" id="ARBA00022989"/>
    </source>
</evidence>
<organism evidence="9 10">
    <name type="scientific">Thermonema lapsum</name>
    <dbReference type="NCBI Taxonomy" id="28195"/>
    <lineage>
        <taxon>Bacteria</taxon>
        <taxon>Pseudomonadati</taxon>
        <taxon>Bacteroidota</taxon>
        <taxon>Cytophagia</taxon>
        <taxon>Cytophagales</taxon>
        <taxon>Thermonemataceae</taxon>
        <taxon>Thermonema</taxon>
    </lineage>
</organism>
<feature type="transmembrane region" description="Helical" evidence="6">
    <location>
        <begin position="503"/>
        <end position="523"/>
    </location>
</feature>
<feature type="transmembrane region" description="Helical" evidence="6">
    <location>
        <begin position="6"/>
        <end position="23"/>
    </location>
</feature>
<dbReference type="PANTHER" id="PTHR42829:SF2">
    <property type="entry name" value="NADH-UBIQUINONE OXIDOREDUCTASE CHAIN 5"/>
    <property type="match status" value="1"/>
</dbReference>
<feature type="transmembrane region" description="Helical" evidence="6">
    <location>
        <begin position="455"/>
        <end position="477"/>
    </location>
</feature>
<evidence type="ECO:0000256" key="6">
    <source>
        <dbReference type="SAM" id="Phobius"/>
    </source>
</evidence>
<name>A0A846MRM6_9BACT</name>
<feature type="transmembrane region" description="Helical" evidence="6">
    <location>
        <begin position="414"/>
        <end position="434"/>
    </location>
</feature>
<comment type="subcellular location">
    <subcellularLocation>
        <location evidence="1">Endomembrane system</location>
        <topology evidence="1">Multi-pass membrane protein</topology>
    </subcellularLocation>
    <subcellularLocation>
        <location evidence="5">Membrane</location>
        <topology evidence="5">Multi-pass membrane protein</topology>
    </subcellularLocation>
</comment>
<dbReference type="InterPro" id="IPR003945">
    <property type="entry name" value="NU5C-like"/>
</dbReference>
<feature type="domain" description="NADH-Ubiquinone oxidoreductase (complex I) chain 5 N-terminal" evidence="8">
    <location>
        <begin position="70"/>
        <end position="118"/>
    </location>
</feature>
<gene>
    <name evidence="9" type="ORF">FHS56_001628</name>
</gene>
<dbReference type="NCBIfam" id="TIGR01974">
    <property type="entry name" value="NDH_I_L"/>
    <property type="match status" value="1"/>
</dbReference>
<dbReference type="GO" id="GO:0016020">
    <property type="term" value="C:membrane"/>
    <property type="evidence" value="ECO:0007669"/>
    <property type="project" value="UniProtKB-SubCell"/>
</dbReference>
<dbReference type="Proteomes" id="UP000537126">
    <property type="component" value="Unassembled WGS sequence"/>
</dbReference>
<feature type="transmembrane region" description="Helical" evidence="6">
    <location>
        <begin position="652"/>
        <end position="668"/>
    </location>
</feature>
<dbReference type="GO" id="GO:0008137">
    <property type="term" value="F:NADH dehydrogenase (ubiquinone) activity"/>
    <property type="evidence" value="ECO:0007669"/>
    <property type="project" value="InterPro"/>
</dbReference>
<dbReference type="AlphaFoldDB" id="A0A846MRM6"/>
<evidence type="ECO:0000259" key="8">
    <source>
        <dbReference type="Pfam" id="PF00662"/>
    </source>
</evidence>
<dbReference type="EMBL" id="JAASRN010000002">
    <property type="protein sequence ID" value="NIK74115.1"/>
    <property type="molecule type" value="Genomic_DNA"/>
</dbReference>
<keyword evidence="10" id="KW-1185">Reference proteome</keyword>
<feature type="transmembrane region" description="Helical" evidence="6">
    <location>
        <begin position="180"/>
        <end position="201"/>
    </location>
</feature>
<evidence type="ECO:0000256" key="2">
    <source>
        <dbReference type="ARBA" id="ARBA00022692"/>
    </source>
</evidence>
<evidence type="ECO:0000256" key="4">
    <source>
        <dbReference type="ARBA" id="ARBA00023136"/>
    </source>
</evidence>
<accession>A0A846MRM6</accession>
<feature type="transmembrane region" description="Helical" evidence="6">
    <location>
        <begin position="242"/>
        <end position="262"/>
    </location>
</feature>
<dbReference type="GO" id="GO:0042773">
    <property type="term" value="P:ATP synthesis coupled electron transport"/>
    <property type="evidence" value="ECO:0007669"/>
    <property type="project" value="InterPro"/>
</dbReference>
<proteinExistence type="predicted"/>
<feature type="transmembrane region" description="Helical" evidence="6">
    <location>
        <begin position="207"/>
        <end position="230"/>
    </location>
</feature>
<dbReference type="InterPro" id="IPR001516">
    <property type="entry name" value="Proton_antipo_N"/>
</dbReference>
<evidence type="ECO:0000256" key="1">
    <source>
        <dbReference type="ARBA" id="ARBA00004127"/>
    </source>
</evidence>
<dbReference type="Pfam" id="PF00361">
    <property type="entry name" value="Proton_antipo_M"/>
    <property type="match status" value="1"/>
</dbReference>
<sequence>MEIVHSLWLLLLLPLIWGLTLLVQPFARARLDGTVSTLLFACLTFAGWFFLQVSKGSSVASIAAPAQWQLLPNFSLNCGIYIDYPTAWMIFIVGLVSCCVALYSCRYMQAEAHRSRYFAYLSLFVFAMLLIVVVRDLLLIYVGWELVGLCSYLLIGFWHEKAEARRAAWQAFVTNRLGDTGFILGIGACLLLSGTTDMLQYKEVLPWWVALCLFGGTLGKSAQFPLHFWLPDAMAGPTPASALIHAATMVAAGVYLLFRLHAYFPDSALLTIACLALLSILWSGLLACVQKDMKRVLAYSTVSQLGYMILAIALYNPAGGFIHLLTHAFFKAGLFLAVGAVIYYLHHWQEHKGIHFDAQNMFLTGGWARKAPWLAAPYFLFAAALAGFPLTAGALSKEHIIMQAWASYSRFGSIAFYLSSGAIAGAFITAFYMGRQAGLIWLRPAPQNQHDTHRIKAQGTFFIPILVLALGSLWFWWSPHPFDLEYGTIWQRFNAPSVALPHGIGYLTTLGALFMFALGVWLYGFSKKGKEAATEPYLQKLTRLLYRLCCLQDKTIQQLMSLNQQRVQLERALLQDRLAARWMQLCRAIHRFDRHGVDGVVRQTARATVVFAHIIAWTDRQIVDGIVKGFGIAARFIAYVGSRLQSGILQEYVWIALVALALFLWGIAM</sequence>
<feature type="transmembrane region" description="Helical" evidence="6">
    <location>
        <begin position="140"/>
        <end position="159"/>
    </location>
</feature>
<dbReference type="GO" id="GO:0012505">
    <property type="term" value="C:endomembrane system"/>
    <property type="evidence" value="ECO:0007669"/>
    <property type="project" value="UniProtKB-SubCell"/>
</dbReference>
<evidence type="ECO:0000313" key="10">
    <source>
        <dbReference type="Proteomes" id="UP000537126"/>
    </source>
</evidence>
<feature type="transmembrane region" description="Helical" evidence="6">
    <location>
        <begin position="35"/>
        <end position="51"/>
    </location>
</feature>
<dbReference type="RefSeq" id="WP_166919479.1">
    <property type="nucleotide sequence ID" value="NZ_JAASRN010000002.1"/>
</dbReference>
<evidence type="ECO:0000313" key="9">
    <source>
        <dbReference type="EMBL" id="NIK74115.1"/>
    </source>
</evidence>
<feature type="transmembrane region" description="Helical" evidence="6">
    <location>
        <begin position="296"/>
        <end position="315"/>
    </location>
</feature>
<comment type="caution">
    <text evidence="9">The sequence shown here is derived from an EMBL/GenBank/DDBJ whole genome shotgun (WGS) entry which is preliminary data.</text>
</comment>